<evidence type="ECO:0000313" key="3">
    <source>
        <dbReference type="Proteomes" id="UP000688137"/>
    </source>
</evidence>
<evidence type="ECO:0000256" key="1">
    <source>
        <dbReference type="SAM" id="Phobius"/>
    </source>
</evidence>
<protein>
    <recommendedName>
        <fullName evidence="4">Transmembrane protein</fullName>
    </recommendedName>
</protein>
<proteinExistence type="predicted"/>
<sequence>MKFSSTIQVSCLQTLHSTKIQAELKSEQAEMTVDTVAILVKSVTTLNPQHYSYFLVVDKAQSIFQYVKAVDNVKQVESVTFNISLQIQREINHQRFLHLLGVQFFITILQFTFSITRFKCTYHSFQRNQLCIELLLKIYISVFRKIDQGIVLTFGMIVMTTFLFVKTNFKNLMEAEIIFLQQI</sequence>
<name>A0A8S1PH50_PARPR</name>
<keyword evidence="1" id="KW-0812">Transmembrane</keyword>
<gene>
    <name evidence="2" type="ORF">PPRIM_AZ9-3.1.T1180005</name>
</gene>
<evidence type="ECO:0008006" key="4">
    <source>
        <dbReference type="Google" id="ProtNLM"/>
    </source>
</evidence>
<keyword evidence="1" id="KW-1133">Transmembrane helix</keyword>
<dbReference type="AlphaFoldDB" id="A0A8S1PH50"/>
<evidence type="ECO:0000313" key="2">
    <source>
        <dbReference type="EMBL" id="CAD8102249.1"/>
    </source>
</evidence>
<dbReference type="Proteomes" id="UP000688137">
    <property type="component" value="Unassembled WGS sequence"/>
</dbReference>
<dbReference type="EMBL" id="CAJJDM010000121">
    <property type="protein sequence ID" value="CAD8102249.1"/>
    <property type="molecule type" value="Genomic_DNA"/>
</dbReference>
<keyword evidence="1" id="KW-0472">Membrane</keyword>
<organism evidence="2 3">
    <name type="scientific">Paramecium primaurelia</name>
    <dbReference type="NCBI Taxonomy" id="5886"/>
    <lineage>
        <taxon>Eukaryota</taxon>
        <taxon>Sar</taxon>
        <taxon>Alveolata</taxon>
        <taxon>Ciliophora</taxon>
        <taxon>Intramacronucleata</taxon>
        <taxon>Oligohymenophorea</taxon>
        <taxon>Peniculida</taxon>
        <taxon>Parameciidae</taxon>
        <taxon>Paramecium</taxon>
    </lineage>
</organism>
<comment type="caution">
    <text evidence="2">The sequence shown here is derived from an EMBL/GenBank/DDBJ whole genome shotgun (WGS) entry which is preliminary data.</text>
</comment>
<feature type="transmembrane region" description="Helical" evidence="1">
    <location>
        <begin position="96"/>
        <end position="115"/>
    </location>
</feature>
<accession>A0A8S1PH50</accession>
<reference evidence="2" key="1">
    <citation type="submission" date="2021-01" db="EMBL/GenBank/DDBJ databases">
        <authorList>
            <consortium name="Genoscope - CEA"/>
            <person name="William W."/>
        </authorList>
    </citation>
    <scope>NUCLEOTIDE SEQUENCE</scope>
</reference>
<feature type="transmembrane region" description="Helical" evidence="1">
    <location>
        <begin position="146"/>
        <end position="165"/>
    </location>
</feature>
<keyword evidence="3" id="KW-1185">Reference proteome</keyword>